<dbReference type="Gene3D" id="3.40.190.120">
    <property type="entry name" value="Osmoprotection protein (prox), domain 2"/>
    <property type="match status" value="1"/>
</dbReference>
<accession>A0A6M0RU83</accession>
<protein>
    <submittedName>
        <fullName evidence="3">Glycine/betaine ABC transporter</fullName>
    </submittedName>
</protein>
<dbReference type="EMBL" id="QXHD01000004">
    <property type="protein sequence ID" value="NEZ59281.1"/>
    <property type="molecule type" value="Genomic_DNA"/>
</dbReference>
<keyword evidence="1" id="KW-0732">Signal</keyword>
<dbReference type="Gene3D" id="3.40.190.10">
    <property type="entry name" value="Periplasmic binding protein-like II"/>
    <property type="match status" value="1"/>
</dbReference>
<organism evidence="3 4">
    <name type="scientific">Adonisia turfae CCMR0081</name>
    <dbReference type="NCBI Taxonomy" id="2292702"/>
    <lineage>
        <taxon>Bacteria</taxon>
        <taxon>Bacillati</taxon>
        <taxon>Cyanobacteriota</taxon>
        <taxon>Adonisia</taxon>
        <taxon>Adonisia turfae</taxon>
    </lineage>
</organism>
<feature type="signal peptide" evidence="1">
    <location>
        <begin position="1"/>
        <end position="21"/>
    </location>
</feature>
<proteinExistence type="predicted"/>
<evidence type="ECO:0000256" key="1">
    <source>
        <dbReference type="SAM" id="SignalP"/>
    </source>
</evidence>
<dbReference type="GO" id="GO:0043190">
    <property type="term" value="C:ATP-binding cassette (ABC) transporter complex"/>
    <property type="evidence" value="ECO:0007669"/>
    <property type="project" value="InterPro"/>
</dbReference>
<evidence type="ECO:0000259" key="2">
    <source>
        <dbReference type="Pfam" id="PF04069"/>
    </source>
</evidence>
<dbReference type="GO" id="GO:0022857">
    <property type="term" value="F:transmembrane transporter activity"/>
    <property type="evidence" value="ECO:0007669"/>
    <property type="project" value="InterPro"/>
</dbReference>
<reference evidence="3 4" key="1">
    <citation type="journal article" date="2020" name="Microb. Ecol.">
        <title>Ecogenomics of the Marine Benthic Filamentous Cyanobacterium Adonisia.</title>
        <authorList>
            <person name="Walter J.M."/>
            <person name="Coutinho F.H."/>
            <person name="Leomil L."/>
            <person name="Hargreaves P.I."/>
            <person name="Campeao M.E."/>
            <person name="Vieira V.V."/>
            <person name="Silva B.S."/>
            <person name="Fistarol G.O."/>
            <person name="Salomon P.S."/>
            <person name="Sawabe T."/>
            <person name="Mino S."/>
            <person name="Hosokawa M."/>
            <person name="Miyashita H."/>
            <person name="Maruyama F."/>
            <person name="van Verk M.C."/>
            <person name="Dutilh B.E."/>
            <person name="Thompson C.C."/>
            <person name="Thompson F.L."/>
        </authorList>
    </citation>
    <scope>NUCLEOTIDE SEQUENCE [LARGE SCALE GENOMIC DNA]</scope>
    <source>
        <strain evidence="3 4">CCMR0081</strain>
    </source>
</reference>
<keyword evidence="4" id="KW-1185">Reference proteome</keyword>
<dbReference type="RefSeq" id="WP_163669209.1">
    <property type="nucleotide sequence ID" value="NZ_QXHD01000004.1"/>
</dbReference>
<dbReference type="Proteomes" id="UP000481033">
    <property type="component" value="Unassembled WGS sequence"/>
</dbReference>
<evidence type="ECO:0000313" key="4">
    <source>
        <dbReference type="Proteomes" id="UP000481033"/>
    </source>
</evidence>
<dbReference type="InterPro" id="IPR007210">
    <property type="entry name" value="ABC_Gly_betaine_transp_sub-bd"/>
</dbReference>
<dbReference type="SUPFAM" id="SSF53850">
    <property type="entry name" value="Periplasmic binding protein-like II"/>
    <property type="match status" value="1"/>
</dbReference>
<evidence type="ECO:0000313" key="3">
    <source>
        <dbReference type="EMBL" id="NEZ59281.1"/>
    </source>
</evidence>
<dbReference type="PROSITE" id="PS51257">
    <property type="entry name" value="PROKAR_LIPOPROTEIN"/>
    <property type="match status" value="1"/>
</dbReference>
<sequence length="301" mass="32995">MFRRRIFLGILLGLSIGGVTACNSSNPDAPKIRIGSKEFTEQYILGNLYEILLDESGFNADYRSIGGTSENHQAIVSGDLDIYPEYTGTALLVHLSMGFDSSMGADEVYNTVKDTYAEQFNLAVLDPTSFNNTYVFLMPKPRASELGIQTVSDLSSKANDLTLGTIQEFTAREDGLPGLKNTYGGFNFRDVVALDPGLLYSGIEEGEIDVTAGFGTDGQIVAYDLLALEDDKNFWPPYPAAPIVRQEILNEYPEIADILNQLSALLDADTMRTLNWQVAGNGRESDEVAREFLEQNGLIGE</sequence>
<feature type="domain" description="ABC-type glycine betaine transport system substrate-binding" evidence="2">
    <location>
        <begin position="31"/>
        <end position="295"/>
    </location>
</feature>
<name>A0A6M0RU83_9CYAN</name>
<gene>
    <name evidence="3" type="ORF">DXZ20_27280</name>
</gene>
<dbReference type="AlphaFoldDB" id="A0A6M0RU83"/>
<feature type="chain" id="PRO_5026732533" evidence="1">
    <location>
        <begin position="22"/>
        <end position="301"/>
    </location>
</feature>
<comment type="caution">
    <text evidence="3">The sequence shown here is derived from an EMBL/GenBank/DDBJ whole genome shotgun (WGS) entry which is preliminary data.</text>
</comment>
<dbReference type="Pfam" id="PF04069">
    <property type="entry name" value="OpuAC"/>
    <property type="match status" value="1"/>
</dbReference>